<dbReference type="GO" id="GO:0006004">
    <property type="term" value="P:fucose metabolic process"/>
    <property type="evidence" value="ECO:0007669"/>
    <property type="project" value="InterPro"/>
</dbReference>
<dbReference type="EMBL" id="BARS01005408">
    <property type="protein sequence ID" value="GAF72928.1"/>
    <property type="molecule type" value="Genomic_DNA"/>
</dbReference>
<evidence type="ECO:0000256" key="1">
    <source>
        <dbReference type="ARBA" id="ARBA00023235"/>
    </source>
</evidence>
<dbReference type="Pfam" id="PF02952">
    <property type="entry name" value="Fucose_iso_C"/>
    <property type="match status" value="1"/>
</dbReference>
<accession>X0RVU7</accession>
<dbReference type="SUPFAM" id="SSF50443">
    <property type="entry name" value="FucI/AraA C-terminal domain-like"/>
    <property type="match status" value="1"/>
</dbReference>
<feature type="domain" description="L-fucose isomerase C-terminal" evidence="3">
    <location>
        <begin position="5"/>
        <end position="97"/>
    </location>
</feature>
<dbReference type="GO" id="GO:0005737">
    <property type="term" value="C:cytoplasm"/>
    <property type="evidence" value="ECO:0007669"/>
    <property type="project" value="InterPro"/>
</dbReference>
<proteinExistence type="predicted"/>
<gene>
    <name evidence="4" type="ORF">S01H1_10598</name>
</gene>
<sequence>GNGLSIEYTGKEGSVTLFSLIDEKDGWKVVISKGKCLQLEKRPCFAPQFYFNPNKEVTKFLEVLLKNGVAHHVIMIYGDYKEKMEIIMDYLKVKTIYI</sequence>
<comment type="caution">
    <text evidence="4">The sequence shown here is derived from an EMBL/GenBank/DDBJ whole genome shotgun (WGS) entry which is preliminary data.</text>
</comment>
<name>X0RVU7_9ZZZZ</name>
<dbReference type="InterPro" id="IPR015888">
    <property type="entry name" value="Fuc_isomerase_C"/>
</dbReference>
<dbReference type="InterPro" id="IPR004216">
    <property type="entry name" value="Fuc/Ara_isomerase_C"/>
</dbReference>
<evidence type="ECO:0000259" key="3">
    <source>
        <dbReference type="Pfam" id="PF02952"/>
    </source>
</evidence>
<evidence type="ECO:0000313" key="4">
    <source>
        <dbReference type="EMBL" id="GAF72928.1"/>
    </source>
</evidence>
<protein>
    <recommendedName>
        <fullName evidence="3">L-fucose isomerase C-terminal domain-containing protein</fullName>
    </recommendedName>
</protein>
<feature type="non-terminal residue" evidence="4">
    <location>
        <position position="1"/>
    </location>
</feature>
<evidence type="ECO:0000256" key="2">
    <source>
        <dbReference type="ARBA" id="ARBA00023277"/>
    </source>
</evidence>
<reference evidence="4" key="1">
    <citation type="journal article" date="2014" name="Front. Microbiol.">
        <title>High frequency of phylogenetically diverse reductive dehalogenase-homologous genes in deep subseafloor sedimentary metagenomes.</title>
        <authorList>
            <person name="Kawai M."/>
            <person name="Futagami T."/>
            <person name="Toyoda A."/>
            <person name="Takaki Y."/>
            <person name="Nishi S."/>
            <person name="Hori S."/>
            <person name="Arai W."/>
            <person name="Tsubouchi T."/>
            <person name="Morono Y."/>
            <person name="Uchiyama I."/>
            <person name="Ito T."/>
            <person name="Fujiyama A."/>
            <person name="Inagaki F."/>
            <person name="Takami H."/>
        </authorList>
    </citation>
    <scope>NUCLEOTIDE SEQUENCE</scope>
    <source>
        <strain evidence="4">Expedition CK06-06</strain>
    </source>
</reference>
<organism evidence="4">
    <name type="scientific">marine sediment metagenome</name>
    <dbReference type="NCBI Taxonomy" id="412755"/>
    <lineage>
        <taxon>unclassified sequences</taxon>
        <taxon>metagenomes</taxon>
        <taxon>ecological metagenomes</taxon>
    </lineage>
</organism>
<keyword evidence="2" id="KW-0119">Carbohydrate metabolism</keyword>
<dbReference type="GO" id="GO:0008736">
    <property type="term" value="F:L-fucose isomerase activity"/>
    <property type="evidence" value="ECO:0007669"/>
    <property type="project" value="InterPro"/>
</dbReference>
<dbReference type="AlphaFoldDB" id="X0RVU7"/>
<keyword evidence="1" id="KW-0413">Isomerase</keyword>